<gene>
    <name evidence="2" type="ORF">SJ2017_0649</name>
</gene>
<evidence type="ECO:0000313" key="2">
    <source>
        <dbReference type="EMBL" id="ARD20987.1"/>
    </source>
</evidence>
<evidence type="ECO:0000259" key="1">
    <source>
        <dbReference type="Pfam" id="PF14024"/>
    </source>
</evidence>
<evidence type="ECO:0000313" key="3">
    <source>
        <dbReference type="Proteomes" id="UP000191820"/>
    </source>
</evidence>
<protein>
    <recommendedName>
        <fullName evidence="1">DUF4240 domain-containing protein</fullName>
    </recommendedName>
</protein>
<dbReference type="Proteomes" id="UP000191820">
    <property type="component" value="Chromosome"/>
</dbReference>
<dbReference type="RefSeq" id="WP_055022715.1">
    <property type="nucleotide sequence ID" value="NZ_CANMJJ010000025.1"/>
</dbReference>
<dbReference type="InterPro" id="IPR025334">
    <property type="entry name" value="DUF4240"/>
</dbReference>
<sequence length="169" mass="19532">MTEAEFWDLVTRTEPQQSEQQCHSELTAKLTELDDDALAAFDKMFGQQMRRSYHWNIWGAAYIITGCDSDYAFAEFRGFLLSLGEDWYNKVIADPDCLGELTLWPTKDDYAYPFIEDFDLIAGQLYEDRTGNELPFVPSGQHTPQGKKFSTKKKDLKKNYPKLSALFPF</sequence>
<keyword evidence="3" id="KW-1185">Reference proteome</keyword>
<proteinExistence type="predicted"/>
<organism evidence="2 3">
    <name type="scientific">Shewanella japonica</name>
    <dbReference type="NCBI Taxonomy" id="93973"/>
    <lineage>
        <taxon>Bacteria</taxon>
        <taxon>Pseudomonadati</taxon>
        <taxon>Pseudomonadota</taxon>
        <taxon>Gammaproteobacteria</taxon>
        <taxon>Alteromonadales</taxon>
        <taxon>Shewanellaceae</taxon>
        <taxon>Shewanella</taxon>
    </lineage>
</organism>
<dbReference type="Pfam" id="PF14024">
    <property type="entry name" value="DUF4240"/>
    <property type="match status" value="1"/>
</dbReference>
<accession>A0ABM6JHP4</accession>
<dbReference type="EMBL" id="CP020472">
    <property type="protein sequence ID" value="ARD20987.1"/>
    <property type="molecule type" value="Genomic_DNA"/>
</dbReference>
<reference evidence="2 3" key="1">
    <citation type="submission" date="2017-03" db="EMBL/GenBank/DDBJ databases">
        <title>Genome sequencing of Shewanella japonica KCTC 22435.</title>
        <authorList>
            <person name="Kim K.M."/>
        </authorList>
    </citation>
    <scope>NUCLEOTIDE SEQUENCE [LARGE SCALE GENOMIC DNA]</scope>
    <source>
        <strain evidence="2 3">KCTC 22435</strain>
    </source>
</reference>
<feature type="domain" description="DUF4240" evidence="1">
    <location>
        <begin position="1"/>
        <end position="127"/>
    </location>
</feature>
<name>A0ABM6JHP4_9GAMM</name>